<dbReference type="Proteomes" id="UP000816034">
    <property type="component" value="Unassembled WGS sequence"/>
</dbReference>
<feature type="domain" description="PiggyBac transposable element-derived protein" evidence="2">
    <location>
        <begin position="91"/>
        <end position="427"/>
    </location>
</feature>
<dbReference type="AlphaFoldDB" id="A0AA88GRQ8"/>
<dbReference type="RefSeq" id="XP_044548801.1">
    <property type="nucleotide sequence ID" value="XM_044694100.1"/>
</dbReference>
<gene>
    <name evidence="3" type="ORF">C9374_004459</name>
</gene>
<evidence type="ECO:0000259" key="2">
    <source>
        <dbReference type="Pfam" id="PF13843"/>
    </source>
</evidence>
<dbReference type="GeneID" id="68096914"/>
<sequence length="540" mass="62396">MAIAPNRSKYGSKPTRKNTTPSSVRSGIEKLKEESCSKHLNDRHSEGFAEKPSQHFPLPKFPKSYKHGPQHVPDDLSQVDELYVFDMYFSDLITHLADETKSRFEKENIESSHFNSTNILQYLTAHISLGIVNYESIADAWSDPDSSYYLLGNEFLRKVCSKDLYSHCNRYLSADMEYVRQLVPQVSQKYWNLYPIACIDDNFYRWTGQGFHKQKIDKKTNHTGILSWEVVDQMHYVYDAAFSYTIDQSANPNENFGDCMLKRLVDKIPRFPFVFVINAGSLGSLATAKYLHSHKHKFVINCRNDRPTFLWAALNRNINLHTYHFLGAPKYTAISHYFKKSGSGKITMSFLTNLNHILDTTQITTFEKAHGKKNIDAPAIVQFYSKNRGFVNERKAIENRCRNKAKAVHGWRVELDTWIYMLLTNAFIWYSVATQQQHSKYSFGNFLKNLIRQLGLRLEVNIVHKREYIAPSLTSPKDTLEIHSMFNTGDSKPCVLCGHKTTFACKTCKEMTGKILHFCVVHDRLCFIQHSNTNLSIHKH</sequence>
<dbReference type="Pfam" id="PF13843">
    <property type="entry name" value="DDE_Tnp_1_7"/>
    <property type="match status" value="1"/>
</dbReference>
<organism evidence="3 4">
    <name type="scientific">Naegleria lovaniensis</name>
    <name type="common">Amoeba</name>
    <dbReference type="NCBI Taxonomy" id="51637"/>
    <lineage>
        <taxon>Eukaryota</taxon>
        <taxon>Discoba</taxon>
        <taxon>Heterolobosea</taxon>
        <taxon>Tetramitia</taxon>
        <taxon>Eutetramitia</taxon>
        <taxon>Vahlkampfiidae</taxon>
        <taxon>Naegleria</taxon>
    </lineage>
</organism>
<accession>A0AA88GRQ8</accession>
<reference evidence="3 4" key="1">
    <citation type="journal article" date="2018" name="BMC Genomics">
        <title>The genome of Naegleria lovaniensis, the basis for a comparative approach to unravel pathogenicity factors of the human pathogenic amoeba N. fowleri.</title>
        <authorList>
            <person name="Liechti N."/>
            <person name="Schurch N."/>
            <person name="Bruggmann R."/>
            <person name="Wittwer M."/>
        </authorList>
    </citation>
    <scope>NUCLEOTIDE SEQUENCE [LARGE SCALE GENOMIC DNA]</scope>
    <source>
        <strain evidence="3 4">ATCC 30569</strain>
    </source>
</reference>
<comment type="caution">
    <text evidence="3">The sequence shown here is derived from an EMBL/GenBank/DDBJ whole genome shotgun (WGS) entry which is preliminary data.</text>
</comment>
<dbReference type="InterPro" id="IPR029526">
    <property type="entry name" value="PGBD"/>
</dbReference>
<evidence type="ECO:0000256" key="1">
    <source>
        <dbReference type="SAM" id="MobiDB-lite"/>
    </source>
</evidence>
<dbReference type="EMBL" id="PYSW02000021">
    <property type="protein sequence ID" value="KAG2383122.1"/>
    <property type="molecule type" value="Genomic_DNA"/>
</dbReference>
<feature type="compositionally biased region" description="Basic and acidic residues" evidence="1">
    <location>
        <begin position="27"/>
        <end position="53"/>
    </location>
</feature>
<feature type="region of interest" description="Disordered" evidence="1">
    <location>
        <begin position="1"/>
        <end position="70"/>
    </location>
</feature>
<evidence type="ECO:0000313" key="4">
    <source>
        <dbReference type="Proteomes" id="UP000816034"/>
    </source>
</evidence>
<proteinExistence type="predicted"/>
<keyword evidence="4" id="KW-1185">Reference proteome</keyword>
<name>A0AA88GRQ8_NAELO</name>
<protein>
    <recommendedName>
        <fullName evidence="2">PiggyBac transposable element-derived protein domain-containing protein</fullName>
    </recommendedName>
</protein>
<evidence type="ECO:0000313" key="3">
    <source>
        <dbReference type="EMBL" id="KAG2383122.1"/>
    </source>
</evidence>